<dbReference type="InterPro" id="IPR002068">
    <property type="entry name" value="A-crystallin/Hsp20_dom"/>
</dbReference>
<keyword evidence="5" id="KW-1185">Reference proteome</keyword>
<feature type="domain" description="SHSP" evidence="3">
    <location>
        <begin position="25"/>
        <end position="138"/>
    </location>
</feature>
<reference evidence="5" key="1">
    <citation type="submission" date="2016-10" db="EMBL/GenBank/DDBJ databases">
        <authorList>
            <person name="Varghese N."/>
            <person name="Submissions S."/>
        </authorList>
    </citation>
    <scope>NUCLEOTIDE SEQUENCE [LARGE SCALE GENOMIC DNA]</scope>
    <source>
        <strain evidence="5">CGMCC 1.10971</strain>
    </source>
</reference>
<dbReference type="EMBL" id="FOOU01000014">
    <property type="protein sequence ID" value="SFG79934.1"/>
    <property type="molecule type" value="Genomic_DNA"/>
</dbReference>
<comment type="similarity">
    <text evidence="1 2">Belongs to the small heat shock protein (HSP20) family.</text>
</comment>
<dbReference type="SUPFAM" id="SSF49764">
    <property type="entry name" value="HSP20-like chaperones"/>
    <property type="match status" value="1"/>
</dbReference>
<evidence type="ECO:0000256" key="1">
    <source>
        <dbReference type="PROSITE-ProRule" id="PRU00285"/>
    </source>
</evidence>
<dbReference type="OrthoDB" id="9792695at2"/>
<dbReference type="Pfam" id="PF00011">
    <property type="entry name" value="HSP20"/>
    <property type="match status" value="1"/>
</dbReference>
<evidence type="ECO:0000313" key="5">
    <source>
        <dbReference type="Proteomes" id="UP000198623"/>
    </source>
</evidence>
<dbReference type="PROSITE" id="PS01031">
    <property type="entry name" value="SHSP"/>
    <property type="match status" value="1"/>
</dbReference>
<sequence length="138" mass="15807">MGNLTRFNRLFDDSFLNDFFMPTERRMGNWFPAIDVHETDSKYLVNVDLPGIKKEDIHVSLENGILTVKGETNTEEKEEKDGKLIRQERHTGSYMRQFTVGADVSPDAIDAKFENGVLSLELKKVETSEPKKLEIKVS</sequence>
<evidence type="ECO:0000313" key="4">
    <source>
        <dbReference type="EMBL" id="SFG79934.1"/>
    </source>
</evidence>
<dbReference type="RefSeq" id="WP_090729544.1">
    <property type="nucleotide sequence ID" value="NZ_FOOU01000014.1"/>
</dbReference>
<gene>
    <name evidence="4" type="ORF">SAMN05216175_11416</name>
</gene>
<dbReference type="CDD" id="cd06471">
    <property type="entry name" value="ACD_LpsHSP_like"/>
    <property type="match status" value="1"/>
</dbReference>
<dbReference type="Gene3D" id="2.60.40.790">
    <property type="match status" value="1"/>
</dbReference>
<organism evidence="4 5">
    <name type="scientific">Neptunomonas qingdaonensis</name>
    <dbReference type="NCBI Taxonomy" id="1045558"/>
    <lineage>
        <taxon>Bacteria</taxon>
        <taxon>Pseudomonadati</taxon>
        <taxon>Pseudomonadota</taxon>
        <taxon>Gammaproteobacteria</taxon>
        <taxon>Oceanospirillales</taxon>
        <taxon>Oceanospirillaceae</taxon>
        <taxon>Neptunomonas</taxon>
    </lineage>
</organism>
<dbReference type="InterPro" id="IPR008978">
    <property type="entry name" value="HSP20-like_chaperone"/>
</dbReference>
<evidence type="ECO:0000256" key="2">
    <source>
        <dbReference type="RuleBase" id="RU003616"/>
    </source>
</evidence>
<proteinExistence type="inferred from homology"/>
<dbReference type="InterPro" id="IPR031107">
    <property type="entry name" value="Small_HSP"/>
</dbReference>
<protein>
    <submittedName>
        <fullName evidence="4">HSP20 family protein</fullName>
    </submittedName>
</protein>
<dbReference type="PANTHER" id="PTHR11527">
    <property type="entry name" value="HEAT-SHOCK PROTEIN 20 FAMILY MEMBER"/>
    <property type="match status" value="1"/>
</dbReference>
<evidence type="ECO:0000259" key="3">
    <source>
        <dbReference type="PROSITE" id="PS01031"/>
    </source>
</evidence>
<dbReference type="AlphaFoldDB" id="A0A1I2US45"/>
<dbReference type="STRING" id="1045558.SAMN05216175_11416"/>
<accession>A0A1I2US45</accession>
<dbReference type="Proteomes" id="UP000198623">
    <property type="component" value="Unassembled WGS sequence"/>
</dbReference>
<name>A0A1I2US45_9GAMM</name>